<keyword evidence="7 10" id="KW-0472">Membrane</keyword>
<evidence type="ECO:0000313" key="11">
    <source>
        <dbReference type="EMBL" id="PIP23770.1"/>
    </source>
</evidence>
<feature type="transmembrane region" description="Helical" evidence="10">
    <location>
        <begin position="154"/>
        <end position="179"/>
    </location>
</feature>
<dbReference type="HAMAP" id="MF_01043">
    <property type="entry name" value="PlsY"/>
    <property type="match status" value="1"/>
</dbReference>
<sequence length="196" mass="21794">MERLWLFLIALAAYIIGSFPTGYVLVKLKTGKDIRRVGSGSTGGTNTARLLGWRYGVLVALVDILKCFILVFVFSKVISSEWVIVVVILAVTLGHIFSCFIRFKGGKGVSTIVGGLILLLSWMWLPLAAVWTTVLLSTKKMSLTNLVSVVLLPLFLWISQRSLVYVAFGILAIFIIYFSHRENIGRLLRGREPNAF</sequence>
<evidence type="ECO:0000256" key="4">
    <source>
        <dbReference type="ARBA" id="ARBA00022692"/>
    </source>
</evidence>
<dbReference type="Pfam" id="PF02660">
    <property type="entry name" value="G3P_acyltransf"/>
    <property type="match status" value="1"/>
</dbReference>
<feature type="transmembrane region" description="Helical" evidence="10">
    <location>
        <begin position="55"/>
        <end position="75"/>
    </location>
</feature>
<dbReference type="EMBL" id="PCRP01000023">
    <property type="protein sequence ID" value="PIP23770.1"/>
    <property type="molecule type" value="Genomic_DNA"/>
</dbReference>
<dbReference type="PANTHER" id="PTHR30309:SF0">
    <property type="entry name" value="GLYCEROL-3-PHOSPHATE ACYLTRANSFERASE-RELATED"/>
    <property type="match status" value="1"/>
</dbReference>
<comment type="catalytic activity">
    <reaction evidence="10">
        <text>an acyl phosphate + sn-glycerol 3-phosphate = a 1-acyl-sn-glycero-3-phosphate + phosphate</text>
        <dbReference type="Rhea" id="RHEA:34075"/>
        <dbReference type="ChEBI" id="CHEBI:43474"/>
        <dbReference type="ChEBI" id="CHEBI:57597"/>
        <dbReference type="ChEBI" id="CHEBI:57970"/>
        <dbReference type="ChEBI" id="CHEBI:59918"/>
        <dbReference type="EC" id="2.3.1.275"/>
    </reaction>
</comment>
<dbReference type="GO" id="GO:0008654">
    <property type="term" value="P:phospholipid biosynthetic process"/>
    <property type="evidence" value="ECO:0007669"/>
    <property type="project" value="UniProtKB-UniRule"/>
</dbReference>
<dbReference type="SMART" id="SM01207">
    <property type="entry name" value="G3P_acyltransf"/>
    <property type="match status" value="1"/>
</dbReference>
<comment type="similarity">
    <text evidence="10">Belongs to the PlsY family.</text>
</comment>
<comment type="pathway">
    <text evidence="10">Lipid metabolism; phospholipid metabolism.</text>
</comment>
<evidence type="ECO:0000256" key="7">
    <source>
        <dbReference type="ARBA" id="ARBA00023136"/>
    </source>
</evidence>
<feature type="transmembrane region" description="Helical" evidence="10">
    <location>
        <begin position="6"/>
        <end position="26"/>
    </location>
</feature>
<dbReference type="Proteomes" id="UP000230273">
    <property type="component" value="Unassembled WGS sequence"/>
</dbReference>
<comment type="subunit">
    <text evidence="10">Probably interacts with PlsX.</text>
</comment>
<comment type="caution">
    <text evidence="11">The sequence shown here is derived from an EMBL/GenBank/DDBJ whole genome shotgun (WGS) entry which is preliminary data.</text>
</comment>
<keyword evidence="9 10" id="KW-1208">Phospholipid metabolism</keyword>
<keyword evidence="5 10" id="KW-1133">Transmembrane helix</keyword>
<dbReference type="GO" id="GO:0005886">
    <property type="term" value="C:plasma membrane"/>
    <property type="evidence" value="ECO:0007669"/>
    <property type="project" value="UniProtKB-SubCell"/>
</dbReference>
<dbReference type="AlphaFoldDB" id="A0A2G9YX22"/>
<dbReference type="EC" id="2.3.1.275" evidence="10"/>
<evidence type="ECO:0000256" key="2">
    <source>
        <dbReference type="ARBA" id="ARBA00022516"/>
    </source>
</evidence>
<dbReference type="GO" id="GO:0043772">
    <property type="term" value="F:acyl-phosphate glycerol-3-phosphate acyltransferase activity"/>
    <property type="evidence" value="ECO:0007669"/>
    <property type="project" value="UniProtKB-UniRule"/>
</dbReference>
<keyword evidence="2 10" id="KW-0444">Lipid biosynthesis</keyword>
<dbReference type="PANTHER" id="PTHR30309">
    <property type="entry name" value="INNER MEMBRANE PROTEIN YGIH"/>
    <property type="match status" value="1"/>
</dbReference>
<gene>
    <name evidence="10 11" type="primary">plsY</name>
    <name evidence="11" type="ORF">COX36_01500</name>
</gene>
<keyword evidence="11" id="KW-0012">Acyltransferase</keyword>
<keyword evidence="6 10" id="KW-0443">Lipid metabolism</keyword>
<evidence type="ECO:0000256" key="3">
    <source>
        <dbReference type="ARBA" id="ARBA00022679"/>
    </source>
</evidence>
<evidence type="ECO:0000256" key="9">
    <source>
        <dbReference type="ARBA" id="ARBA00023264"/>
    </source>
</evidence>
<evidence type="ECO:0000256" key="1">
    <source>
        <dbReference type="ARBA" id="ARBA00022475"/>
    </source>
</evidence>
<keyword evidence="1 10" id="KW-1003">Cell membrane</keyword>
<evidence type="ECO:0000313" key="12">
    <source>
        <dbReference type="Proteomes" id="UP000230273"/>
    </source>
</evidence>
<feature type="transmembrane region" description="Helical" evidence="10">
    <location>
        <begin position="113"/>
        <end position="134"/>
    </location>
</feature>
<accession>A0A2G9YX22</accession>
<name>A0A2G9YX22_9BACT</name>
<comment type="function">
    <text evidence="10">Catalyzes the transfer of an acyl group from acyl-phosphate (acyl-PO(4)) to glycerol-3-phosphate (G3P) to form lysophosphatidic acid (LPA). This enzyme utilizes acyl-phosphate as fatty acyl donor, but not acyl-CoA or acyl-ACP.</text>
</comment>
<evidence type="ECO:0000256" key="6">
    <source>
        <dbReference type="ARBA" id="ARBA00023098"/>
    </source>
</evidence>
<evidence type="ECO:0000256" key="10">
    <source>
        <dbReference type="HAMAP-Rule" id="MF_01043"/>
    </source>
</evidence>
<feature type="transmembrane region" description="Helical" evidence="10">
    <location>
        <begin position="81"/>
        <end position="101"/>
    </location>
</feature>
<keyword evidence="3 10" id="KW-0808">Transferase</keyword>
<keyword evidence="8 10" id="KW-0594">Phospholipid biosynthesis</keyword>
<evidence type="ECO:0000256" key="5">
    <source>
        <dbReference type="ARBA" id="ARBA00022989"/>
    </source>
</evidence>
<evidence type="ECO:0000256" key="8">
    <source>
        <dbReference type="ARBA" id="ARBA00023209"/>
    </source>
</evidence>
<dbReference type="NCBIfam" id="TIGR00023">
    <property type="entry name" value="glycerol-3-phosphate 1-O-acyltransferase PlsY"/>
    <property type="match status" value="1"/>
</dbReference>
<keyword evidence="4 10" id="KW-0812">Transmembrane</keyword>
<comment type="subcellular location">
    <subcellularLocation>
        <location evidence="10">Cell membrane</location>
        <topology evidence="10">Multi-pass membrane protein</topology>
    </subcellularLocation>
</comment>
<dbReference type="UniPathway" id="UPA00085"/>
<reference evidence="11 12" key="1">
    <citation type="submission" date="2017-09" db="EMBL/GenBank/DDBJ databases">
        <title>Depth-based differentiation of microbial function through sediment-hosted aquifers and enrichment of novel symbionts in the deep terrestrial subsurface.</title>
        <authorList>
            <person name="Probst A.J."/>
            <person name="Ladd B."/>
            <person name="Jarett J.K."/>
            <person name="Geller-Mcgrath D.E."/>
            <person name="Sieber C.M."/>
            <person name="Emerson J.B."/>
            <person name="Anantharaman K."/>
            <person name="Thomas B.C."/>
            <person name="Malmstrom R."/>
            <person name="Stieglmeier M."/>
            <person name="Klingl A."/>
            <person name="Woyke T."/>
            <person name="Ryan C.M."/>
            <person name="Banfield J.F."/>
        </authorList>
    </citation>
    <scope>NUCLEOTIDE SEQUENCE [LARGE SCALE GENOMIC DNA]</scope>
    <source>
        <strain evidence="11">CG23_combo_of_CG06-09_8_20_14_all_38_19</strain>
    </source>
</reference>
<organism evidence="11 12">
    <name type="scientific">Candidatus Nealsonbacteria bacterium CG23_combo_of_CG06-09_8_20_14_all_38_19</name>
    <dbReference type="NCBI Taxonomy" id="1974721"/>
    <lineage>
        <taxon>Bacteria</taxon>
        <taxon>Candidatus Nealsoniibacteriota</taxon>
    </lineage>
</organism>
<dbReference type="InterPro" id="IPR003811">
    <property type="entry name" value="G3P_acylTferase_PlsY"/>
</dbReference>
<proteinExistence type="inferred from homology"/>
<protein>
    <recommendedName>
        <fullName evidence="10">Glycerol-3-phosphate acyltransferase</fullName>
    </recommendedName>
    <alternativeName>
        <fullName evidence="10">Acyl-PO4 G3P acyltransferase</fullName>
    </alternativeName>
    <alternativeName>
        <fullName evidence="10">Acyl-phosphate--glycerol-3-phosphate acyltransferase</fullName>
    </alternativeName>
    <alternativeName>
        <fullName evidence="10">G3P acyltransferase</fullName>
        <shortName evidence="10">GPAT</shortName>
        <ecNumber evidence="10">2.3.1.275</ecNumber>
    </alternativeName>
    <alternativeName>
        <fullName evidence="10">Lysophosphatidic acid synthase</fullName>
        <shortName evidence="10">LPA synthase</shortName>
    </alternativeName>
</protein>